<evidence type="ECO:0000259" key="2">
    <source>
        <dbReference type="Pfam" id="PF22749"/>
    </source>
</evidence>
<feature type="region of interest" description="Disordered" evidence="1">
    <location>
        <begin position="1"/>
        <end position="28"/>
    </location>
</feature>
<dbReference type="GO" id="GO:0035197">
    <property type="term" value="F:siRNA binding"/>
    <property type="evidence" value="ECO:0007669"/>
    <property type="project" value="TreeGrafter"/>
</dbReference>
<feature type="domain" description="Arb2" evidence="2">
    <location>
        <begin position="41"/>
        <end position="287"/>
    </location>
</feature>
<gene>
    <name evidence="3" type="ORF">CJN711_LOCUS23352</name>
    <name evidence="4" type="ORF">KQP761_LOCUS25486</name>
    <name evidence="5" type="ORF">MBJ925_LOCUS22654</name>
    <name evidence="6" type="ORF">SMN809_LOCUS37220</name>
</gene>
<dbReference type="EMBL" id="CAJNRE010011640">
    <property type="protein sequence ID" value="CAF2103219.1"/>
    <property type="molecule type" value="Genomic_DNA"/>
</dbReference>
<dbReference type="SUPFAM" id="SSF53474">
    <property type="entry name" value="alpha/beta-Hydrolases"/>
    <property type="match status" value="1"/>
</dbReference>
<evidence type="ECO:0000313" key="7">
    <source>
        <dbReference type="Proteomes" id="UP000663855"/>
    </source>
</evidence>
<dbReference type="Proteomes" id="UP000663824">
    <property type="component" value="Unassembled WGS sequence"/>
</dbReference>
<dbReference type="OrthoDB" id="421951at2759"/>
<name>A0A815MN89_9BILA</name>
<dbReference type="AlphaFoldDB" id="A0A815MN89"/>
<dbReference type="Gene3D" id="3.40.50.1820">
    <property type="entry name" value="alpha/beta hydrolase"/>
    <property type="match status" value="1"/>
</dbReference>
<dbReference type="PANTHER" id="PTHR21357:SF4">
    <property type="entry name" value="FAM172 FAMILY PROTEIN HOMOLOG CG10038"/>
    <property type="match status" value="1"/>
</dbReference>
<dbReference type="EMBL" id="CAJNOV010010880">
    <property type="protein sequence ID" value="CAF1427079.1"/>
    <property type="molecule type" value="Genomic_DNA"/>
</dbReference>
<evidence type="ECO:0000313" key="6">
    <source>
        <dbReference type="EMBL" id="CAF4555615.1"/>
    </source>
</evidence>
<reference evidence="3" key="1">
    <citation type="submission" date="2021-02" db="EMBL/GenBank/DDBJ databases">
        <authorList>
            <person name="Nowell W R."/>
        </authorList>
    </citation>
    <scope>NUCLEOTIDE SEQUENCE</scope>
</reference>
<proteinExistence type="predicted"/>
<dbReference type="Proteomes" id="UP000676336">
    <property type="component" value="Unassembled WGS sequence"/>
</dbReference>
<feature type="compositionally biased region" description="Polar residues" evidence="1">
    <location>
        <begin position="1"/>
        <end position="20"/>
    </location>
</feature>
<dbReference type="PANTHER" id="PTHR21357">
    <property type="entry name" value="FAM172 FAMILY PROTEIN HOMOLOG CG10038"/>
    <property type="match status" value="1"/>
</dbReference>
<accession>A0A815MN89</accession>
<dbReference type="Pfam" id="PF22749">
    <property type="entry name" value="Arb2"/>
    <property type="match status" value="1"/>
</dbReference>
<evidence type="ECO:0000313" key="4">
    <source>
        <dbReference type="EMBL" id="CAF1626723.1"/>
    </source>
</evidence>
<protein>
    <recommendedName>
        <fullName evidence="2">Arb2 domain-containing protein</fullName>
    </recommendedName>
</protein>
<dbReference type="GO" id="GO:0031048">
    <property type="term" value="P:regulatory ncRNA-mediated heterochromatin formation"/>
    <property type="evidence" value="ECO:0007669"/>
    <property type="project" value="TreeGrafter"/>
</dbReference>
<dbReference type="EMBL" id="CAJNOW010013895">
    <property type="protein sequence ID" value="CAF1626723.1"/>
    <property type="molecule type" value="Genomic_DNA"/>
</dbReference>
<dbReference type="InterPro" id="IPR029058">
    <property type="entry name" value="AB_hydrolase_fold"/>
</dbReference>
<dbReference type="InterPro" id="IPR053858">
    <property type="entry name" value="Arb2_dom"/>
</dbReference>
<dbReference type="Proteomes" id="UP000663855">
    <property type="component" value="Unassembled WGS sequence"/>
</dbReference>
<dbReference type="Proteomes" id="UP000663834">
    <property type="component" value="Unassembled WGS sequence"/>
</dbReference>
<evidence type="ECO:0000313" key="3">
    <source>
        <dbReference type="EMBL" id="CAF1427079.1"/>
    </source>
</evidence>
<dbReference type="GO" id="GO:0005634">
    <property type="term" value="C:nucleus"/>
    <property type="evidence" value="ECO:0007669"/>
    <property type="project" value="TreeGrafter"/>
</dbReference>
<dbReference type="InterPro" id="IPR048263">
    <property type="entry name" value="Arb2"/>
</dbReference>
<evidence type="ECO:0000256" key="1">
    <source>
        <dbReference type="SAM" id="MobiDB-lite"/>
    </source>
</evidence>
<comment type="caution">
    <text evidence="3">The sequence shown here is derived from an EMBL/GenBank/DDBJ whole genome shotgun (WGS) entry which is preliminary data.</text>
</comment>
<organism evidence="3 7">
    <name type="scientific">Rotaria magnacalcarata</name>
    <dbReference type="NCBI Taxonomy" id="392030"/>
    <lineage>
        <taxon>Eukaryota</taxon>
        <taxon>Metazoa</taxon>
        <taxon>Spiralia</taxon>
        <taxon>Gnathifera</taxon>
        <taxon>Rotifera</taxon>
        <taxon>Eurotatoria</taxon>
        <taxon>Bdelloidea</taxon>
        <taxon>Philodinida</taxon>
        <taxon>Philodinidae</taxon>
        <taxon>Rotaria</taxon>
    </lineage>
</organism>
<evidence type="ECO:0000313" key="5">
    <source>
        <dbReference type="EMBL" id="CAF2103219.1"/>
    </source>
</evidence>
<sequence length="331" mass="37967">MATRKGASSRNKTKSNTNEEQTVDVKRRRTLKKETHIEYDSLEKYGYHFKNGKLVTIETDEPFEFNFHSDNDENQKRYESIGKLIDESIFKLLESECHLKRVTVPVDPKKEERTSFIFVSDDLATADYLMVIIHGTGVVRAGQWSRKLIINEGLEIGTQMPYIQRARTAGYAVIVTNTNLNSFESPRFLRRPAFRPIRGSGTAEEHGCYVWEHFIRSSHAKHVCIVAHSYGGAVVLEMASQFFKEFDQRVFAVALTDSPMTVYGRRVNRKVLEMLKARAIDWVADVEDVNTDLGDSVCCQLRSSGHTVHEWTSHTAIDAIFDYFAEEREQL</sequence>
<dbReference type="EMBL" id="CAJOBI010093952">
    <property type="protein sequence ID" value="CAF4555615.1"/>
    <property type="molecule type" value="Genomic_DNA"/>
</dbReference>